<dbReference type="OrthoDB" id="407355at2759"/>
<comment type="caution">
    <text evidence="9">The sequence shown here is derived from an EMBL/GenBank/DDBJ whole genome shotgun (WGS) entry which is preliminary data.</text>
</comment>
<dbReference type="PROSITE" id="PS51677">
    <property type="entry name" value="NODB"/>
    <property type="match status" value="1"/>
</dbReference>
<name>A0A9P6MZ69_9FUNG</name>
<dbReference type="AlphaFoldDB" id="A0A9P6MZ69"/>
<evidence type="ECO:0000256" key="3">
    <source>
        <dbReference type="ARBA" id="ARBA00022729"/>
    </source>
</evidence>
<dbReference type="GO" id="GO:0005975">
    <property type="term" value="P:carbohydrate metabolic process"/>
    <property type="evidence" value="ECO:0007669"/>
    <property type="project" value="InterPro"/>
</dbReference>
<evidence type="ECO:0000313" key="9">
    <source>
        <dbReference type="EMBL" id="KAG0017861.1"/>
    </source>
</evidence>
<keyword evidence="7" id="KW-0472">Membrane</keyword>
<evidence type="ECO:0000256" key="4">
    <source>
        <dbReference type="ARBA" id="ARBA00022801"/>
    </source>
</evidence>
<proteinExistence type="predicted"/>
<dbReference type="Proteomes" id="UP000703661">
    <property type="component" value="Unassembled WGS sequence"/>
</dbReference>
<dbReference type="InterPro" id="IPR002509">
    <property type="entry name" value="NODB_dom"/>
</dbReference>
<evidence type="ECO:0000256" key="5">
    <source>
        <dbReference type="ARBA" id="ARBA00023277"/>
    </source>
</evidence>
<evidence type="ECO:0000259" key="8">
    <source>
        <dbReference type="PROSITE" id="PS51677"/>
    </source>
</evidence>
<keyword evidence="7" id="KW-0812">Transmembrane</keyword>
<dbReference type="Pfam" id="PF01522">
    <property type="entry name" value="Polysacc_deac_1"/>
    <property type="match status" value="1"/>
</dbReference>
<keyword evidence="7" id="KW-1133">Transmembrane helix</keyword>
<evidence type="ECO:0000256" key="2">
    <source>
        <dbReference type="ARBA" id="ARBA00022723"/>
    </source>
</evidence>
<accession>A0A9P6MZ69</accession>
<gene>
    <name evidence="9" type="ORF">BGZ80_007833</name>
</gene>
<keyword evidence="2" id="KW-0479">Metal-binding</keyword>
<keyword evidence="4" id="KW-0378">Hydrolase</keyword>
<organism evidence="9 10">
    <name type="scientific">Entomortierella chlamydospora</name>
    <dbReference type="NCBI Taxonomy" id="101097"/>
    <lineage>
        <taxon>Eukaryota</taxon>
        <taxon>Fungi</taxon>
        <taxon>Fungi incertae sedis</taxon>
        <taxon>Mucoromycota</taxon>
        <taxon>Mortierellomycotina</taxon>
        <taxon>Mortierellomycetes</taxon>
        <taxon>Mortierellales</taxon>
        <taxon>Mortierellaceae</taxon>
        <taxon>Entomortierella</taxon>
    </lineage>
</organism>
<keyword evidence="10" id="KW-1185">Reference proteome</keyword>
<dbReference type="GO" id="GO:0046872">
    <property type="term" value="F:metal ion binding"/>
    <property type="evidence" value="ECO:0007669"/>
    <property type="project" value="UniProtKB-KW"/>
</dbReference>
<dbReference type="EMBL" id="JAAAID010000409">
    <property type="protein sequence ID" value="KAG0017861.1"/>
    <property type="molecule type" value="Genomic_DNA"/>
</dbReference>
<sequence length="357" mass="38364">MTVSEKKPMQTKNKVLIAAVSLIVVAGIACGVYFGVHNKSVNNNVSNSTSNNSTSGSTSSLVSPTPTLAGATPTPTNVLPSGQNGTMINGTLFPYYTLTGEAPVPVGIPGTVYTTCKTPGTFSISFDDGPSDYTHELLDLLDKENLKVTFFVNGNNQGCIYDPKVQSVLKRAYQSGHQIASHTWSHPKLTTLTTQGITTEMTRLEQAFMDVLGVVPRYMRPPYGDGTFGPAAKDAVVQSTLKGLGYVITTWDMATTDADIDDNNTPHKLTDEALMKIEQGQVTSVVNAGAKGATHMELMHDTYMRTVRIMAPWSINYAKGLGYKIVPVATCLGDEDPRTWYQKIGPPSANPPTTCTK</sequence>
<feature type="domain" description="NodB homology" evidence="8">
    <location>
        <begin position="120"/>
        <end position="326"/>
    </location>
</feature>
<protein>
    <recommendedName>
        <fullName evidence="8">NodB homology domain-containing protein</fullName>
    </recommendedName>
</protein>
<reference evidence="9" key="1">
    <citation type="journal article" date="2020" name="Fungal Divers.">
        <title>Resolving the Mortierellaceae phylogeny through synthesis of multi-gene phylogenetics and phylogenomics.</title>
        <authorList>
            <person name="Vandepol N."/>
            <person name="Liber J."/>
            <person name="Desiro A."/>
            <person name="Na H."/>
            <person name="Kennedy M."/>
            <person name="Barry K."/>
            <person name="Grigoriev I.V."/>
            <person name="Miller A.N."/>
            <person name="O'Donnell K."/>
            <person name="Stajich J.E."/>
            <person name="Bonito G."/>
        </authorList>
    </citation>
    <scope>NUCLEOTIDE SEQUENCE</scope>
    <source>
        <strain evidence="9">NRRL 2769</strain>
    </source>
</reference>
<dbReference type="InterPro" id="IPR011330">
    <property type="entry name" value="Glyco_hydro/deAcase_b/a-brl"/>
</dbReference>
<feature type="region of interest" description="Disordered" evidence="6">
    <location>
        <begin position="47"/>
        <end position="83"/>
    </location>
</feature>
<dbReference type="GO" id="GO:0016810">
    <property type="term" value="F:hydrolase activity, acting on carbon-nitrogen (but not peptide) bonds"/>
    <property type="evidence" value="ECO:0007669"/>
    <property type="project" value="InterPro"/>
</dbReference>
<dbReference type="SUPFAM" id="SSF88713">
    <property type="entry name" value="Glycoside hydrolase/deacetylase"/>
    <property type="match status" value="1"/>
</dbReference>
<feature type="compositionally biased region" description="Low complexity" evidence="6">
    <location>
        <begin position="47"/>
        <end position="76"/>
    </location>
</feature>
<dbReference type="PANTHER" id="PTHR46471:SF9">
    <property type="entry name" value="CHITIN DEACETYLASE"/>
    <property type="match status" value="1"/>
</dbReference>
<feature type="transmembrane region" description="Helical" evidence="7">
    <location>
        <begin position="15"/>
        <end position="36"/>
    </location>
</feature>
<dbReference type="PANTHER" id="PTHR46471">
    <property type="entry name" value="CHITIN DEACETYLASE"/>
    <property type="match status" value="1"/>
</dbReference>
<keyword evidence="5" id="KW-0119">Carbohydrate metabolism</keyword>
<evidence type="ECO:0000256" key="6">
    <source>
        <dbReference type="SAM" id="MobiDB-lite"/>
    </source>
</evidence>
<dbReference type="Gene3D" id="3.20.20.370">
    <property type="entry name" value="Glycoside hydrolase/deacetylase"/>
    <property type="match status" value="1"/>
</dbReference>
<comment type="cofactor">
    <cofactor evidence="1">
        <name>Co(2+)</name>
        <dbReference type="ChEBI" id="CHEBI:48828"/>
    </cofactor>
</comment>
<evidence type="ECO:0000256" key="7">
    <source>
        <dbReference type="SAM" id="Phobius"/>
    </source>
</evidence>
<dbReference type="PROSITE" id="PS51257">
    <property type="entry name" value="PROKAR_LIPOPROTEIN"/>
    <property type="match status" value="1"/>
</dbReference>
<keyword evidence="3" id="KW-0732">Signal</keyword>
<evidence type="ECO:0000256" key="1">
    <source>
        <dbReference type="ARBA" id="ARBA00001941"/>
    </source>
</evidence>
<evidence type="ECO:0000313" key="10">
    <source>
        <dbReference type="Proteomes" id="UP000703661"/>
    </source>
</evidence>